<reference evidence="1 3" key="1">
    <citation type="journal article" date="2017" name="Nature">
        <title>The sunflower genome provides insights into oil metabolism, flowering and Asterid evolution.</title>
        <authorList>
            <person name="Badouin H."/>
            <person name="Gouzy J."/>
            <person name="Grassa C.J."/>
            <person name="Murat F."/>
            <person name="Staton S.E."/>
            <person name="Cottret L."/>
            <person name="Lelandais-Briere C."/>
            <person name="Owens G.L."/>
            <person name="Carrere S."/>
            <person name="Mayjonade B."/>
            <person name="Legrand L."/>
            <person name="Gill N."/>
            <person name="Kane N.C."/>
            <person name="Bowers J.E."/>
            <person name="Hubner S."/>
            <person name="Bellec A."/>
            <person name="Berard A."/>
            <person name="Berges H."/>
            <person name="Blanchet N."/>
            <person name="Boniface M.C."/>
            <person name="Brunel D."/>
            <person name="Catrice O."/>
            <person name="Chaidir N."/>
            <person name="Claudel C."/>
            <person name="Donnadieu C."/>
            <person name="Faraut T."/>
            <person name="Fievet G."/>
            <person name="Helmstetter N."/>
            <person name="King M."/>
            <person name="Knapp S.J."/>
            <person name="Lai Z."/>
            <person name="Le Paslier M.C."/>
            <person name="Lippi Y."/>
            <person name="Lorenzon L."/>
            <person name="Mandel J.R."/>
            <person name="Marage G."/>
            <person name="Marchand G."/>
            <person name="Marquand E."/>
            <person name="Bret-Mestries E."/>
            <person name="Morien E."/>
            <person name="Nambeesan S."/>
            <person name="Nguyen T."/>
            <person name="Pegot-Espagnet P."/>
            <person name="Pouilly N."/>
            <person name="Raftis F."/>
            <person name="Sallet E."/>
            <person name="Schiex T."/>
            <person name="Thomas J."/>
            <person name="Vandecasteele C."/>
            <person name="Vares D."/>
            <person name="Vear F."/>
            <person name="Vautrin S."/>
            <person name="Crespi M."/>
            <person name="Mangin B."/>
            <person name="Burke J.M."/>
            <person name="Salse J."/>
            <person name="Munos S."/>
            <person name="Vincourt P."/>
            <person name="Rieseberg L.H."/>
            <person name="Langlade N.B."/>
        </authorList>
    </citation>
    <scope>NUCLEOTIDE SEQUENCE [LARGE SCALE GENOMIC DNA]</scope>
    <source>
        <strain evidence="3">cv. SF193</strain>
        <tissue evidence="1">Leaves</tissue>
    </source>
</reference>
<gene>
    <name evidence="2" type="ORF">HannXRQ_Chr04g0115911</name>
    <name evidence="1" type="ORF">HanXRQr2_Chr04g0174901</name>
</gene>
<dbReference type="EMBL" id="MNCJ02000319">
    <property type="protein sequence ID" value="KAF5810881.1"/>
    <property type="molecule type" value="Genomic_DNA"/>
</dbReference>
<accession>A0A251UZR3</accession>
<dbReference type="EMBL" id="CM007893">
    <property type="protein sequence ID" value="OTG28857.1"/>
    <property type="molecule type" value="Genomic_DNA"/>
</dbReference>
<reference evidence="1" key="3">
    <citation type="submission" date="2020-06" db="EMBL/GenBank/DDBJ databases">
        <title>Helianthus annuus Genome sequencing and assembly Release 2.</title>
        <authorList>
            <person name="Gouzy J."/>
            <person name="Langlade N."/>
            <person name="Munos S."/>
        </authorList>
    </citation>
    <scope>NUCLEOTIDE SEQUENCE</scope>
    <source>
        <tissue evidence="1">Leaves</tissue>
    </source>
</reference>
<protein>
    <submittedName>
        <fullName evidence="2">Uncharacterized protein</fullName>
    </submittedName>
</protein>
<dbReference type="Gramene" id="mRNA:HanXRQr2_Chr04g0174901">
    <property type="protein sequence ID" value="mRNA:HanXRQr2_Chr04g0174901"/>
    <property type="gene ID" value="HanXRQr2_Chr04g0174901"/>
</dbReference>
<sequence length="76" mass="8629">MTSTSSEAVNVDGRKQELIDASEASVFFSGLLTQRKIGCRSTHHLTESIMLRMQSCSLILLQRYHQHMHKRCGLHS</sequence>
<proteinExistence type="predicted"/>
<evidence type="ECO:0000313" key="1">
    <source>
        <dbReference type="EMBL" id="KAF5810881.1"/>
    </source>
</evidence>
<name>A0A251UZR3_HELAN</name>
<dbReference type="AlphaFoldDB" id="A0A251UZR3"/>
<organism evidence="2 3">
    <name type="scientific">Helianthus annuus</name>
    <name type="common">Common sunflower</name>
    <dbReference type="NCBI Taxonomy" id="4232"/>
    <lineage>
        <taxon>Eukaryota</taxon>
        <taxon>Viridiplantae</taxon>
        <taxon>Streptophyta</taxon>
        <taxon>Embryophyta</taxon>
        <taxon>Tracheophyta</taxon>
        <taxon>Spermatophyta</taxon>
        <taxon>Magnoliopsida</taxon>
        <taxon>eudicotyledons</taxon>
        <taxon>Gunneridae</taxon>
        <taxon>Pentapetalae</taxon>
        <taxon>asterids</taxon>
        <taxon>campanulids</taxon>
        <taxon>Asterales</taxon>
        <taxon>Asteraceae</taxon>
        <taxon>Asteroideae</taxon>
        <taxon>Heliantheae alliance</taxon>
        <taxon>Heliantheae</taxon>
        <taxon>Helianthus</taxon>
    </lineage>
</organism>
<evidence type="ECO:0000313" key="2">
    <source>
        <dbReference type="EMBL" id="OTG28857.1"/>
    </source>
</evidence>
<evidence type="ECO:0000313" key="3">
    <source>
        <dbReference type="Proteomes" id="UP000215914"/>
    </source>
</evidence>
<reference evidence="2" key="2">
    <citation type="submission" date="2017-02" db="EMBL/GenBank/DDBJ databases">
        <title>Sunflower complete genome.</title>
        <authorList>
            <person name="Langlade N."/>
            <person name="Munos S."/>
        </authorList>
    </citation>
    <scope>NUCLEOTIDE SEQUENCE [LARGE SCALE GENOMIC DNA]</scope>
    <source>
        <tissue evidence="2">Leaves</tissue>
    </source>
</reference>
<keyword evidence="3" id="KW-1185">Reference proteome</keyword>
<dbReference type="Proteomes" id="UP000215914">
    <property type="component" value="Chromosome 4"/>
</dbReference>
<dbReference type="InParanoid" id="A0A251UZR3"/>